<proteinExistence type="predicted"/>
<gene>
    <name evidence="2" type="ORF">PENTCL1PPCAC_1760</name>
</gene>
<dbReference type="EMBL" id="BTSX01000001">
    <property type="protein sequence ID" value="GMS79585.1"/>
    <property type="molecule type" value="Genomic_DNA"/>
</dbReference>
<accession>A0AAV5SB87</accession>
<reference evidence="2" key="1">
    <citation type="submission" date="2023-10" db="EMBL/GenBank/DDBJ databases">
        <title>Genome assembly of Pristionchus species.</title>
        <authorList>
            <person name="Yoshida K."/>
            <person name="Sommer R.J."/>
        </authorList>
    </citation>
    <scope>NUCLEOTIDE SEQUENCE</scope>
    <source>
        <strain evidence="2">RS0144</strain>
    </source>
</reference>
<feature type="compositionally biased region" description="Polar residues" evidence="1">
    <location>
        <begin position="13"/>
        <end position="24"/>
    </location>
</feature>
<dbReference type="Proteomes" id="UP001432027">
    <property type="component" value="Unassembled WGS sequence"/>
</dbReference>
<protein>
    <recommendedName>
        <fullName evidence="4">G protein-coupled receptor</fullName>
    </recommendedName>
</protein>
<evidence type="ECO:0000313" key="2">
    <source>
        <dbReference type="EMBL" id="GMS79585.1"/>
    </source>
</evidence>
<sequence length="96" mass="10460">NAAGTDPILDPSTAANLGSQETNEVEPSTFDFQYMKCVDGNWMVYMPDAGPFLAQNPADCATSDEGCFMYNDIFCVQVDRPPPSKLIYPLGTRKSA</sequence>
<evidence type="ECO:0008006" key="4">
    <source>
        <dbReference type="Google" id="ProtNLM"/>
    </source>
</evidence>
<feature type="non-terminal residue" evidence="2">
    <location>
        <position position="96"/>
    </location>
</feature>
<feature type="region of interest" description="Disordered" evidence="1">
    <location>
        <begin position="1"/>
        <end position="24"/>
    </location>
</feature>
<organism evidence="2 3">
    <name type="scientific">Pristionchus entomophagus</name>
    <dbReference type="NCBI Taxonomy" id="358040"/>
    <lineage>
        <taxon>Eukaryota</taxon>
        <taxon>Metazoa</taxon>
        <taxon>Ecdysozoa</taxon>
        <taxon>Nematoda</taxon>
        <taxon>Chromadorea</taxon>
        <taxon>Rhabditida</taxon>
        <taxon>Rhabditina</taxon>
        <taxon>Diplogasteromorpha</taxon>
        <taxon>Diplogasteroidea</taxon>
        <taxon>Neodiplogasteridae</taxon>
        <taxon>Pristionchus</taxon>
    </lineage>
</organism>
<keyword evidence="3" id="KW-1185">Reference proteome</keyword>
<evidence type="ECO:0000256" key="1">
    <source>
        <dbReference type="SAM" id="MobiDB-lite"/>
    </source>
</evidence>
<evidence type="ECO:0000313" key="3">
    <source>
        <dbReference type="Proteomes" id="UP001432027"/>
    </source>
</evidence>
<dbReference type="AlphaFoldDB" id="A0AAV5SB87"/>
<comment type="caution">
    <text evidence="2">The sequence shown here is derived from an EMBL/GenBank/DDBJ whole genome shotgun (WGS) entry which is preliminary data.</text>
</comment>
<feature type="non-terminal residue" evidence="2">
    <location>
        <position position="1"/>
    </location>
</feature>
<name>A0AAV5SB87_9BILA</name>